<dbReference type="GO" id="GO:0000977">
    <property type="term" value="F:RNA polymerase II transcription regulatory region sequence-specific DNA binding"/>
    <property type="evidence" value="ECO:0007669"/>
    <property type="project" value="TreeGrafter"/>
</dbReference>
<feature type="region of interest" description="Disordered" evidence="1">
    <location>
        <begin position="29"/>
        <end position="61"/>
    </location>
</feature>
<evidence type="ECO:0000256" key="1">
    <source>
        <dbReference type="SAM" id="MobiDB-lite"/>
    </source>
</evidence>
<sequence>MPPSQRQSPNKTDSTKVLLGRGLAIVLKKTVPADKADPKNSSRKKNRKKITAKNDPEDDKPCKDCEEVIEYEFGPQVFADWTRENEDCFWNPSLVSSVKSLEYKGFVRPTTLLVGGTDFALEVVRSAWGRRMLRAPHGYDIVMLGK</sequence>
<accession>A0AAV6TY86</accession>
<dbReference type="PANTHER" id="PTHR22437">
    <property type="entry name" value="WINGED HELIX DOMAIN-CONTAINING PROTEIN"/>
    <property type="match status" value="1"/>
</dbReference>
<dbReference type="InterPro" id="IPR040126">
    <property type="entry name" value="STOX1/2"/>
</dbReference>
<evidence type="ECO:0000313" key="2">
    <source>
        <dbReference type="EMBL" id="KAG8176992.1"/>
    </source>
</evidence>
<dbReference type="GO" id="GO:0005634">
    <property type="term" value="C:nucleus"/>
    <property type="evidence" value="ECO:0007669"/>
    <property type="project" value="TreeGrafter"/>
</dbReference>
<dbReference type="AlphaFoldDB" id="A0AAV6TY86"/>
<proteinExistence type="predicted"/>
<feature type="compositionally biased region" description="Basic residues" evidence="1">
    <location>
        <begin position="41"/>
        <end position="51"/>
    </location>
</feature>
<dbReference type="GO" id="GO:0005737">
    <property type="term" value="C:cytoplasm"/>
    <property type="evidence" value="ECO:0007669"/>
    <property type="project" value="TreeGrafter"/>
</dbReference>
<dbReference type="EMBL" id="JAFNEN010000831">
    <property type="protein sequence ID" value="KAG8176992.1"/>
    <property type="molecule type" value="Genomic_DNA"/>
</dbReference>
<dbReference type="PANTHER" id="PTHR22437:SF0">
    <property type="entry name" value="FI21431P1"/>
    <property type="match status" value="1"/>
</dbReference>
<feature type="compositionally biased region" description="Basic and acidic residues" evidence="1">
    <location>
        <begin position="31"/>
        <end position="40"/>
    </location>
</feature>
<name>A0AAV6TY86_9ARAC</name>
<keyword evidence="3" id="KW-1185">Reference proteome</keyword>
<protein>
    <recommendedName>
        <fullName evidence="4">Storkhead-box protein 1</fullName>
    </recommendedName>
</protein>
<feature type="compositionally biased region" description="Basic and acidic residues" evidence="1">
    <location>
        <begin position="52"/>
        <end position="61"/>
    </location>
</feature>
<dbReference type="GO" id="GO:0006357">
    <property type="term" value="P:regulation of transcription by RNA polymerase II"/>
    <property type="evidence" value="ECO:0007669"/>
    <property type="project" value="InterPro"/>
</dbReference>
<comment type="caution">
    <text evidence="2">The sequence shown here is derived from an EMBL/GenBank/DDBJ whole genome shotgun (WGS) entry which is preliminary data.</text>
</comment>
<dbReference type="Proteomes" id="UP000827092">
    <property type="component" value="Unassembled WGS sequence"/>
</dbReference>
<evidence type="ECO:0000313" key="3">
    <source>
        <dbReference type="Proteomes" id="UP000827092"/>
    </source>
</evidence>
<reference evidence="2 3" key="1">
    <citation type="journal article" date="2022" name="Nat. Ecol. Evol.">
        <title>A masculinizing supergene underlies an exaggerated male reproductive morph in a spider.</title>
        <authorList>
            <person name="Hendrickx F."/>
            <person name="De Corte Z."/>
            <person name="Sonet G."/>
            <person name="Van Belleghem S.M."/>
            <person name="Kostlbacher S."/>
            <person name="Vangestel C."/>
        </authorList>
    </citation>
    <scope>NUCLEOTIDE SEQUENCE [LARGE SCALE GENOMIC DNA]</scope>
    <source>
        <strain evidence="2">W744_W776</strain>
    </source>
</reference>
<organism evidence="2 3">
    <name type="scientific">Oedothorax gibbosus</name>
    <dbReference type="NCBI Taxonomy" id="931172"/>
    <lineage>
        <taxon>Eukaryota</taxon>
        <taxon>Metazoa</taxon>
        <taxon>Ecdysozoa</taxon>
        <taxon>Arthropoda</taxon>
        <taxon>Chelicerata</taxon>
        <taxon>Arachnida</taxon>
        <taxon>Araneae</taxon>
        <taxon>Araneomorphae</taxon>
        <taxon>Entelegynae</taxon>
        <taxon>Araneoidea</taxon>
        <taxon>Linyphiidae</taxon>
        <taxon>Erigoninae</taxon>
        <taxon>Oedothorax</taxon>
    </lineage>
</organism>
<gene>
    <name evidence="2" type="ORF">JTE90_005734</name>
</gene>
<evidence type="ECO:0008006" key="4">
    <source>
        <dbReference type="Google" id="ProtNLM"/>
    </source>
</evidence>